<dbReference type="RefSeq" id="WP_157574795.1">
    <property type="nucleotide sequence ID" value="NZ_FNUC01000003.1"/>
</dbReference>
<evidence type="ECO:0000313" key="1">
    <source>
        <dbReference type="EMBL" id="SEE39574.1"/>
    </source>
</evidence>
<proteinExistence type="predicted"/>
<sequence length="50" mass="5544">MRKALIILGIAFLVYFVLTEPEGLADLLGEIGNGIADFFDAVMTFFTELF</sequence>
<protein>
    <submittedName>
        <fullName evidence="1">Uncharacterized protein</fullName>
    </submittedName>
</protein>
<dbReference type="STRING" id="561176.SAMN04488561_1198"/>
<reference evidence="2" key="1">
    <citation type="submission" date="2016-10" db="EMBL/GenBank/DDBJ databases">
        <authorList>
            <person name="Varghese N."/>
            <person name="Submissions S."/>
        </authorList>
    </citation>
    <scope>NUCLEOTIDE SEQUENCE [LARGE SCALE GENOMIC DNA]</scope>
    <source>
        <strain evidence="2">DSM 45237</strain>
    </source>
</reference>
<gene>
    <name evidence="1" type="ORF">SAMN04488561_1198</name>
</gene>
<name>A0A1H5IHP0_9ACTN</name>
<dbReference type="AlphaFoldDB" id="A0A1H5IHP0"/>
<accession>A0A1H5IHP0</accession>
<organism evidence="1 2">
    <name type="scientific">Jiangella alba</name>
    <dbReference type="NCBI Taxonomy" id="561176"/>
    <lineage>
        <taxon>Bacteria</taxon>
        <taxon>Bacillati</taxon>
        <taxon>Actinomycetota</taxon>
        <taxon>Actinomycetes</taxon>
        <taxon>Jiangellales</taxon>
        <taxon>Jiangellaceae</taxon>
        <taxon>Jiangella</taxon>
    </lineage>
</organism>
<keyword evidence="2" id="KW-1185">Reference proteome</keyword>
<dbReference type="EMBL" id="FNUC01000003">
    <property type="protein sequence ID" value="SEE39574.1"/>
    <property type="molecule type" value="Genomic_DNA"/>
</dbReference>
<evidence type="ECO:0000313" key="2">
    <source>
        <dbReference type="Proteomes" id="UP000181980"/>
    </source>
</evidence>
<dbReference type="Proteomes" id="UP000181980">
    <property type="component" value="Unassembled WGS sequence"/>
</dbReference>